<dbReference type="AlphaFoldDB" id="U4L9W7"/>
<proteinExistence type="predicted"/>
<keyword evidence="2" id="KW-1185">Reference proteome</keyword>
<dbReference type="Proteomes" id="UP000018144">
    <property type="component" value="Unassembled WGS sequence"/>
</dbReference>
<sequence length="38" mass="4284">MVALSIKTTDTRKTINAAELVFPPSARIHIEIQKRGYN</sequence>
<gene>
    <name evidence="1" type="ORF">PCON_01923</name>
</gene>
<reference evidence="1 2" key="1">
    <citation type="journal article" date="2013" name="PLoS Genet.">
        <title>The genome and development-dependent transcriptomes of Pyronema confluens: a window into fungal evolution.</title>
        <authorList>
            <person name="Traeger S."/>
            <person name="Altegoer F."/>
            <person name="Freitag M."/>
            <person name="Gabaldon T."/>
            <person name="Kempken F."/>
            <person name="Kumar A."/>
            <person name="Marcet-Houben M."/>
            <person name="Poggeler S."/>
            <person name="Stajich J.E."/>
            <person name="Nowrousian M."/>
        </authorList>
    </citation>
    <scope>NUCLEOTIDE SEQUENCE [LARGE SCALE GENOMIC DNA]</scope>
    <source>
        <strain evidence="2">CBS 100304</strain>
        <tissue evidence="1">Vegetative mycelium</tissue>
    </source>
</reference>
<evidence type="ECO:0000313" key="2">
    <source>
        <dbReference type="Proteomes" id="UP000018144"/>
    </source>
</evidence>
<organism evidence="1 2">
    <name type="scientific">Pyronema omphalodes (strain CBS 100304)</name>
    <name type="common">Pyronema confluens</name>
    <dbReference type="NCBI Taxonomy" id="1076935"/>
    <lineage>
        <taxon>Eukaryota</taxon>
        <taxon>Fungi</taxon>
        <taxon>Dikarya</taxon>
        <taxon>Ascomycota</taxon>
        <taxon>Pezizomycotina</taxon>
        <taxon>Pezizomycetes</taxon>
        <taxon>Pezizales</taxon>
        <taxon>Pyronemataceae</taxon>
        <taxon>Pyronema</taxon>
    </lineage>
</organism>
<evidence type="ECO:0000313" key="1">
    <source>
        <dbReference type="EMBL" id="CCX15556.1"/>
    </source>
</evidence>
<accession>U4L9W7</accession>
<protein>
    <submittedName>
        <fullName evidence="1">Uncharacterized protein</fullName>
    </submittedName>
</protein>
<dbReference type="EMBL" id="HF936198">
    <property type="protein sequence ID" value="CCX15556.1"/>
    <property type="molecule type" value="Genomic_DNA"/>
</dbReference>
<name>U4L9W7_PYROM</name>